<proteinExistence type="predicted"/>
<name>A0A3L6Q9E2_PANMI</name>
<protein>
    <recommendedName>
        <fullName evidence="4">Ubiquitin-like protease family profile domain-containing protein</fullName>
    </recommendedName>
</protein>
<sequence>MARVLWSLKQQQPAIGSQEPAAASSLKNQCPPKGSQKVPEARLPKKKTDTKSSQNAAATASSQNKQPNKAVAKSWTMPNPKFKSGHAMLKAVELESVGPATTALHAYYMKGPGLWKQKQRSCLWGSLILRLYLAYCRYKGLAEKVLVHATKFPCHQQPAGNTCGFYTADHMMEALRILEVDDPQDFEVSTSRFADDVLSSIREKISPFLMHQVQDVNIPTALDLSGSVLVHVVVAIKKLNRDACASRK</sequence>
<feature type="compositionally biased region" description="Basic and acidic residues" evidence="1">
    <location>
        <begin position="39"/>
        <end position="50"/>
    </location>
</feature>
<reference evidence="3" key="1">
    <citation type="journal article" date="2019" name="Nat. Commun.">
        <title>The genome of broomcorn millet.</title>
        <authorList>
            <person name="Zou C."/>
            <person name="Miki D."/>
            <person name="Li D."/>
            <person name="Tang Q."/>
            <person name="Xiao L."/>
            <person name="Rajput S."/>
            <person name="Deng P."/>
            <person name="Jia W."/>
            <person name="Huang R."/>
            <person name="Zhang M."/>
            <person name="Sun Y."/>
            <person name="Hu J."/>
            <person name="Fu X."/>
            <person name="Schnable P.S."/>
            <person name="Li F."/>
            <person name="Zhang H."/>
            <person name="Feng B."/>
            <person name="Zhu X."/>
            <person name="Liu R."/>
            <person name="Schnable J.C."/>
            <person name="Zhu J.-K."/>
            <person name="Zhang H."/>
        </authorList>
    </citation>
    <scope>NUCLEOTIDE SEQUENCE [LARGE SCALE GENOMIC DNA]</scope>
</reference>
<dbReference type="EMBL" id="PQIB02000013">
    <property type="protein sequence ID" value="RLM74448.1"/>
    <property type="molecule type" value="Genomic_DNA"/>
</dbReference>
<evidence type="ECO:0000313" key="3">
    <source>
        <dbReference type="Proteomes" id="UP000275267"/>
    </source>
</evidence>
<accession>A0A3L6Q9E2</accession>
<comment type="caution">
    <text evidence="2">The sequence shown here is derived from an EMBL/GenBank/DDBJ whole genome shotgun (WGS) entry which is preliminary data.</text>
</comment>
<gene>
    <name evidence="2" type="ORF">C2845_PM15G05790</name>
</gene>
<evidence type="ECO:0008006" key="4">
    <source>
        <dbReference type="Google" id="ProtNLM"/>
    </source>
</evidence>
<keyword evidence="3" id="KW-1185">Reference proteome</keyword>
<organism evidence="2 3">
    <name type="scientific">Panicum miliaceum</name>
    <name type="common">Proso millet</name>
    <name type="synonym">Broomcorn millet</name>
    <dbReference type="NCBI Taxonomy" id="4540"/>
    <lineage>
        <taxon>Eukaryota</taxon>
        <taxon>Viridiplantae</taxon>
        <taxon>Streptophyta</taxon>
        <taxon>Embryophyta</taxon>
        <taxon>Tracheophyta</taxon>
        <taxon>Spermatophyta</taxon>
        <taxon>Magnoliopsida</taxon>
        <taxon>Liliopsida</taxon>
        <taxon>Poales</taxon>
        <taxon>Poaceae</taxon>
        <taxon>PACMAD clade</taxon>
        <taxon>Panicoideae</taxon>
        <taxon>Panicodae</taxon>
        <taxon>Paniceae</taxon>
        <taxon>Panicinae</taxon>
        <taxon>Panicum</taxon>
        <taxon>Panicum sect. Panicum</taxon>
    </lineage>
</organism>
<evidence type="ECO:0000256" key="1">
    <source>
        <dbReference type="SAM" id="MobiDB-lite"/>
    </source>
</evidence>
<feature type="compositionally biased region" description="Low complexity" evidence="1">
    <location>
        <begin position="51"/>
        <end position="65"/>
    </location>
</feature>
<evidence type="ECO:0000313" key="2">
    <source>
        <dbReference type="EMBL" id="RLM74448.1"/>
    </source>
</evidence>
<dbReference type="AlphaFoldDB" id="A0A3L6Q9E2"/>
<dbReference type="Proteomes" id="UP000275267">
    <property type="component" value="Unassembled WGS sequence"/>
</dbReference>
<feature type="region of interest" description="Disordered" evidence="1">
    <location>
        <begin position="1"/>
        <end position="77"/>
    </location>
</feature>